<feature type="transmembrane region" description="Helical" evidence="1">
    <location>
        <begin position="79"/>
        <end position="100"/>
    </location>
</feature>
<keyword evidence="3" id="KW-1185">Reference proteome</keyword>
<sequence>MRGKSAIDSSNPIRLKQIRNSARPSSPPNEVDDRMRRFLSGALPFYALAGLAICMYLVLYRTSLFDLNAIVHGAAGSAWFPAFMFACVLVEAVFPYFGYFPGTALILMSVALSPKAVDGSVFLAAWLAIILGAVLSYGQARFFRPFLQRVASKAALRRCESLFDAYGRYARIALFVHPNACSMYFTALGLLGRSLTRELAYLCVGAAAAVGILFVIVSRLVSSIGPTDDGELQVLLAAALVAMGTLIGLYTAWRPQRAT</sequence>
<feature type="transmembrane region" description="Helical" evidence="1">
    <location>
        <begin position="121"/>
        <end position="140"/>
    </location>
</feature>
<feature type="transmembrane region" description="Helical" evidence="1">
    <location>
        <begin position="38"/>
        <end position="59"/>
    </location>
</feature>
<name>A0ABV4GDJ9_9BRAD</name>
<feature type="transmembrane region" description="Helical" evidence="1">
    <location>
        <begin position="199"/>
        <end position="221"/>
    </location>
</feature>
<evidence type="ECO:0000313" key="3">
    <source>
        <dbReference type="Proteomes" id="UP001565474"/>
    </source>
</evidence>
<evidence type="ECO:0000256" key="1">
    <source>
        <dbReference type="SAM" id="Phobius"/>
    </source>
</evidence>
<keyword evidence="1" id="KW-0472">Membrane</keyword>
<organism evidence="2 3">
    <name type="scientific">Bradyrhizobium yuanmingense</name>
    <dbReference type="NCBI Taxonomy" id="108015"/>
    <lineage>
        <taxon>Bacteria</taxon>
        <taxon>Pseudomonadati</taxon>
        <taxon>Pseudomonadota</taxon>
        <taxon>Alphaproteobacteria</taxon>
        <taxon>Hyphomicrobiales</taxon>
        <taxon>Nitrobacteraceae</taxon>
        <taxon>Bradyrhizobium</taxon>
    </lineage>
</organism>
<proteinExistence type="predicted"/>
<dbReference type="Proteomes" id="UP001565474">
    <property type="component" value="Unassembled WGS sequence"/>
</dbReference>
<feature type="transmembrane region" description="Helical" evidence="1">
    <location>
        <begin position="233"/>
        <end position="253"/>
    </location>
</feature>
<keyword evidence="1" id="KW-1133">Transmembrane helix</keyword>
<feature type="transmembrane region" description="Helical" evidence="1">
    <location>
        <begin position="172"/>
        <end position="192"/>
    </location>
</feature>
<dbReference type="EMBL" id="JBGBZN010000002">
    <property type="protein sequence ID" value="MEY9469994.1"/>
    <property type="molecule type" value="Genomic_DNA"/>
</dbReference>
<gene>
    <name evidence="2" type="ORF">ABH992_002393</name>
</gene>
<reference evidence="2 3" key="1">
    <citation type="submission" date="2024-07" db="EMBL/GenBank/DDBJ databases">
        <title>Genomic Encyclopedia of Type Strains, Phase V (KMG-V): Genome sequencing to study the core and pangenomes of soil and plant-associated prokaryotes.</title>
        <authorList>
            <person name="Whitman W."/>
        </authorList>
    </citation>
    <scope>NUCLEOTIDE SEQUENCE [LARGE SCALE GENOMIC DNA]</scope>
    <source>
        <strain evidence="2 3">USDA 222</strain>
    </source>
</reference>
<keyword evidence="1" id="KW-0812">Transmembrane</keyword>
<comment type="caution">
    <text evidence="2">The sequence shown here is derived from an EMBL/GenBank/DDBJ whole genome shotgun (WGS) entry which is preliminary data.</text>
</comment>
<accession>A0ABV4GDJ9</accession>
<evidence type="ECO:0000313" key="2">
    <source>
        <dbReference type="EMBL" id="MEY9469994.1"/>
    </source>
</evidence>
<protein>
    <submittedName>
        <fullName evidence="2">Membrane protein DedA with SNARE-associated domain</fullName>
    </submittedName>
</protein>